<sequence>VSRVPDRCVGLAEAVCWSYAACRLPFVTATVAPAAPVGQWRTQEQGLDQEHGGNLAAQNAAARARS</sequence>
<organism evidence="2 3">
    <name type="scientific">Monoraphidium neglectum</name>
    <dbReference type="NCBI Taxonomy" id="145388"/>
    <lineage>
        <taxon>Eukaryota</taxon>
        <taxon>Viridiplantae</taxon>
        <taxon>Chlorophyta</taxon>
        <taxon>core chlorophytes</taxon>
        <taxon>Chlorophyceae</taxon>
        <taxon>CS clade</taxon>
        <taxon>Sphaeropleales</taxon>
        <taxon>Selenastraceae</taxon>
        <taxon>Monoraphidium</taxon>
    </lineage>
</organism>
<dbReference type="GeneID" id="25737587"/>
<feature type="region of interest" description="Disordered" evidence="1">
    <location>
        <begin position="42"/>
        <end position="66"/>
    </location>
</feature>
<gene>
    <name evidence="2" type="ORF">MNEG_4710</name>
</gene>
<feature type="non-terminal residue" evidence="2">
    <location>
        <position position="1"/>
    </location>
</feature>
<evidence type="ECO:0000313" key="3">
    <source>
        <dbReference type="Proteomes" id="UP000054498"/>
    </source>
</evidence>
<dbReference type="EMBL" id="KK100886">
    <property type="protein sequence ID" value="KIZ03253.1"/>
    <property type="molecule type" value="Genomic_DNA"/>
</dbReference>
<evidence type="ECO:0000313" key="2">
    <source>
        <dbReference type="EMBL" id="KIZ03253.1"/>
    </source>
</evidence>
<dbReference type="KEGG" id="mng:MNEG_4710"/>
<dbReference type="Proteomes" id="UP000054498">
    <property type="component" value="Unassembled WGS sequence"/>
</dbReference>
<proteinExistence type="predicted"/>
<dbReference type="RefSeq" id="XP_013902272.1">
    <property type="nucleotide sequence ID" value="XM_014046818.1"/>
</dbReference>
<name>A0A0D2JXB1_9CHLO</name>
<protein>
    <submittedName>
        <fullName evidence="2">Uncharacterized protein</fullName>
    </submittedName>
</protein>
<feature type="compositionally biased region" description="Low complexity" evidence="1">
    <location>
        <begin position="56"/>
        <end position="66"/>
    </location>
</feature>
<reference evidence="2 3" key="1">
    <citation type="journal article" date="2013" name="BMC Genomics">
        <title>Reconstruction of the lipid metabolism for the microalga Monoraphidium neglectum from its genome sequence reveals characteristics suitable for biofuel production.</title>
        <authorList>
            <person name="Bogen C."/>
            <person name="Al-Dilaimi A."/>
            <person name="Albersmeier A."/>
            <person name="Wichmann J."/>
            <person name="Grundmann M."/>
            <person name="Rupp O."/>
            <person name="Lauersen K.J."/>
            <person name="Blifernez-Klassen O."/>
            <person name="Kalinowski J."/>
            <person name="Goesmann A."/>
            <person name="Mussgnug J.H."/>
            <person name="Kruse O."/>
        </authorList>
    </citation>
    <scope>NUCLEOTIDE SEQUENCE [LARGE SCALE GENOMIC DNA]</scope>
    <source>
        <strain evidence="2 3">SAG 48.87</strain>
    </source>
</reference>
<dbReference type="AlphaFoldDB" id="A0A0D2JXB1"/>
<accession>A0A0D2JXB1</accession>
<evidence type="ECO:0000256" key="1">
    <source>
        <dbReference type="SAM" id="MobiDB-lite"/>
    </source>
</evidence>
<keyword evidence="3" id="KW-1185">Reference proteome</keyword>